<evidence type="ECO:0000313" key="3">
    <source>
        <dbReference type="Proteomes" id="UP001379533"/>
    </source>
</evidence>
<organism evidence="2 3">
    <name type="scientific">Pendulispora brunnea</name>
    <dbReference type="NCBI Taxonomy" id="2905690"/>
    <lineage>
        <taxon>Bacteria</taxon>
        <taxon>Pseudomonadati</taxon>
        <taxon>Myxococcota</taxon>
        <taxon>Myxococcia</taxon>
        <taxon>Myxococcales</taxon>
        <taxon>Sorangiineae</taxon>
        <taxon>Pendulisporaceae</taxon>
        <taxon>Pendulispora</taxon>
    </lineage>
</organism>
<protein>
    <recommendedName>
        <fullName evidence="4">Outer membrane protein beta-barrel domain-containing protein</fullName>
    </recommendedName>
</protein>
<evidence type="ECO:0000256" key="1">
    <source>
        <dbReference type="SAM" id="SignalP"/>
    </source>
</evidence>
<accession>A0ABZ2KB56</accession>
<feature type="signal peptide" evidence="1">
    <location>
        <begin position="1"/>
        <end position="24"/>
    </location>
</feature>
<reference evidence="2 3" key="1">
    <citation type="submission" date="2021-12" db="EMBL/GenBank/DDBJ databases">
        <title>Discovery of the Pendulisporaceae a myxobacterial family with distinct sporulation behavior and unique specialized metabolism.</title>
        <authorList>
            <person name="Garcia R."/>
            <person name="Popoff A."/>
            <person name="Bader C.D."/>
            <person name="Loehr J."/>
            <person name="Walesch S."/>
            <person name="Walt C."/>
            <person name="Boldt J."/>
            <person name="Bunk B."/>
            <person name="Haeckl F.J.F.P.J."/>
            <person name="Gunesch A.P."/>
            <person name="Birkelbach J."/>
            <person name="Nuebel U."/>
            <person name="Pietschmann T."/>
            <person name="Bach T."/>
            <person name="Mueller R."/>
        </authorList>
    </citation>
    <scope>NUCLEOTIDE SEQUENCE [LARGE SCALE GENOMIC DNA]</scope>
    <source>
        <strain evidence="2 3">MSr12523</strain>
    </source>
</reference>
<gene>
    <name evidence="2" type="ORF">LZC95_03275</name>
</gene>
<dbReference type="EMBL" id="CP089982">
    <property type="protein sequence ID" value="WXA95861.1"/>
    <property type="molecule type" value="Genomic_DNA"/>
</dbReference>
<feature type="chain" id="PRO_5046802995" description="Outer membrane protein beta-barrel domain-containing protein" evidence="1">
    <location>
        <begin position="25"/>
        <end position="195"/>
    </location>
</feature>
<dbReference type="Proteomes" id="UP001379533">
    <property type="component" value="Chromosome"/>
</dbReference>
<evidence type="ECO:0000313" key="2">
    <source>
        <dbReference type="EMBL" id="WXA95861.1"/>
    </source>
</evidence>
<dbReference type="RefSeq" id="WP_394846471.1">
    <property type="nucleotide sequence ID" value="NZ_CP089982.1"/>
</dbReference>
<keyword evidence="1" id="KW-0732">Signal</keyword>
<keyword evidence="3" id="KW-1185">Reference proteome</keyword>
<evidence type="ECO:0008006" key="4">
    <source>
        <dbReference type="Google" id="ProtNLM"/>
    </source>
</evidence>
<name>A0ABZ2KB56_9BACT</name>
<sequence>MKFLKASIAAACCAAAWFPSLAHAAEGDESVSSRPLRQGFTLELGLGGALTHVSPERGESLTRFGLAPLSMSVGGFLSPDVALLARAAGTSYFREDAHGDLHQFVNGFYGGHVQFWVNDDIMLSGGPGLVLFGENTFLHTGTNDTEVGYGASFRAGFGVLSTKHHSLRFAVEVFPSKYKDAFVMGSALNFEWQYY</sequence>
<proteinExistence type="predicted"/>